<dbReference type="SUPFAM" id="SSF56042">
    <property type="entry name" value="PurM C-terminal domain-like"/>
    <property type="match status" value="1"/>
</dbReference>
<gene>
    <name evidence="2" type="ORF">ACFQT0_09200</name>
</gene>
<protein>
    <submittedName>
        <fullName evidence="2">AIR synthase-related protein</fullName>
    </submittedName>
</protein>
<dbReference type="RefSeq" id="WP_380205959.1">
    <property type="nucleotide sequence ID" value="NZ_JBHTEK010000001.1"/>
</dbReference>
<keyword evidence="3" id="KW-1185">Reference proteome</keyword>
<evidence type="ECO:0000259" key="1">
    <source>
        <dbReference type="Pfam" id="PF02769"/>
    </source>
</evidence>
<reference evidence="3" key="1">
    <citation type="journal article" date="2019" name="Int. J. Syst. Evol. Microbiol.">
        <title>The Global Catalogue of Microorganisms (GCM) 10K type strain sequencing project: providing services to taxonomists for standard genome sequencing and annotation.</title>
        <authorList>
            <consortium name="The Broad Institute Genomics Platform"/>
            <consortium name="The Broad Institute Genome Sequencing Center for Infectious Disease"/>
            <person name="Wu L."/>
            <person name="Ma J."/>
        </authorList>
    </citation>
    <scope>NUCLEOTIDE SEQUENCE [LARGE SCALE GENOMIC DNA]</scope>
    <source>
        <strain evidence="3">JCM 19635</strain>
    </source>
</reference>
<dbReference type="Proteomes" id="UP001596513">
    <property type="component" value="Unassembled WGS sequence"/>
</dbReference>
<feature type="domain" description="PurM-like C-terminal" evidence="1">
    <location>
        <begin position="5"/>
        <end position="114"/>
    </location>
</feature>
<dbReference type="Gene3D" id="3.90.650.10">
    <property type="entry name" value="PurM-like C-terminal domain"/>
    <property type="match status" value="1"/>
</dbReference>
<comment type="caution">
    <text evidence="2">The sequence shown here is derived from an EMBL/GenBank/DDBJ whole genome shotgun (WGS) entry which is preliminary data.</text>
</comment>
<proteinExistence type="predicted"/>
<dbReference type="InterPro" id="IPR010918">
    <property type="entry name" value="PurM-like_C_dom"/>
</dbReference>
<dbReference type="EMBL" id="JBHTEK010000001">
    <property type="protein sequence ID" value="MFC7667543.1"/>
    <property type="molecule type" value="Genomic_DNA"/>
</dbReference>
<dbReference type="PANTHER" id="PTHR43555:SF1">
    <property type="entry name" value="PHOSPHORIBOSYLFORMYLGLYCINAMIDINE SYNTHASE SUBUNIT PURL"/>
    <property type="match status" value="1"/>
</dbReference>
<accession>A0ABW2U258</accession>
<organism evidence="2 3">
    <name type="scientific">Hymenobacter humi</name>
    <dbReference type="NCBI Taxonomy" id="1411620"/>
    <lineage>
        <taxon>Bacteria</taxon>
        <taxon>Pseudomonadati</taxon>
        <taxon>Bacteroidota</taxon>
        <taxon>Cytophagia</taxon>
        <taxon>Cytophagales</taxon>
        <taxon>Hymenobacteraceae</taxon>
        <taxon>Hymenobacter</taxon>
    </lineage>
</organism>
<dbReference type="InterPro" id="IPR036676">
    <property type="entry name" value="PurM-like_C_sf"/>
</dbReference>
<dbReference type="InterPro" id="IPR010074">
    <property type="entry name" value="PRibForGlyAmidine_synth_PurL"/>
</dbReference>
<dbReference type="Pfam" id="PF02769">
    <property type="entry name" value="AIRS_C"/>
    <property type="match status" value="1"/>
</dbReference>
<evidence type="ECO:0000313" key="2">
    <source>
        <dbReference type="EMBL" id="MFC7667543.1"/>
    </source>
</evidence>
<name>A0ABW2U258_9BACT</name>
<sequence length="154" mass="16372">MGANVPKVDFEKAKALYTLVGQANDQHLIQSCHDLSDGGLAVALAECTFGYDCGATVELPENGLSLPVQLFSESHSRFLTTVAPEDVVAFEQLLGSRAARLGTVTKEPRLVVRHGSREVISADSDVLRSIWTNGPVNQLLGVGDVANVSHSTSL</sequence>
<evidence type="ECO:0000313" key="3">
    <source>
        <dbReference type="Proteomes" id="UP001596513"/>
    </source>
</evidence>
<dbReference type="PANTHER" id="PTHR43555">
    <property type="entry name" value="PHOSPHORIBOSYLFORMYLGLYCINAMIDINE SYNTHASE SUBUNIT PURL"/>
    <property type="match status" value="1"/>
</dbReference>